<dbReference type="Pfam" id="PF10458">
    <property type="entry name" value="Val_tRNA-synt_C"/>
    <property type="match status" value="1"/>
</dbReference>
<dbReference type="FunFam" id="3.40.50.620:FF:000032">
    <property type="entry name" value="Valine--tRNA ligase"/>
    <property type="match status" value="1"/>
</dbReference>
<evidence type="ECO:0000259" key="14">
    <source>
        <dbReference type="Pfam" id="PF10458"/>
    </source>
</evidence>
<protein>
    <recommendedName>
        <fullName evidence="11">Valine--tRNA ligase</fullName>
        <ecNumber evidence="11">6.1.1.9</ecNumber>
    </recommendedName>
    <alternativeName>
        <fullName evidence="11">Valyl-tRNA synthetase</fullName>
        <shortName evidence="11">ValRS</shortName>
    </alternativeName>
</protein>
<feature type="domain" description="Aminoacyl-tRNA synthetase class Ia" evidence="12">
    <location>
        <begin position="23"/>
        <end position="528"/>
    </location>
</feature>
<dbReference type="InterPro" id="IPR002300">
    <property type="entry name" value="aa-tRNA-synth_Ia"/>
</dbReference>
<dbReference type="InterPro" id="IPR009080">
    <property type="entry name" value="tRNAsynth_Ia_anticodon-bd"/>
</dbReference>
<feature type="short sequence motif" description="'KMSKS' region" evidence="11">
    <location>
        <begin position="568"/>
        <end position="572"/>
    </location>
</feature>
<evidence type="ECO:0000256" key="6">
    <source>
        <dbReference type="ARBA" id="ARBA00022840"/>
    </source>
</evidence>
<dbReference type="InterPro" id="IPR033705">
    <property type="entry name" value="Anticodon_Ia_Val"/>
</dbReference>
<comment type="similarity">
    <text evidence="11">Belongs to the class-I aminoacyl-tRNA synthetase family. ValS type 1 subfamily.</text>
</comment>
<comment type="function">
    <text evidence="11">Catalyzes the attachment of valine to tRNA(Val). As ValRS can inadvertently accommodate and process structurally similar amino acids such as threonine, to avoid such errors, it has a 'posttransfer' editing activity that hydrolyzes mischarged Thr-tRNA(Val) in a tRNA-dependent manner.</text>
</comment>
<keyword evidence="7 11" id="KW-0648">Protein biosynthesis</keyword>
<dbReference type="Pfam" id="PF00133">
    <property type="entry name" value="tRNA-synt_1"/>
    <property type="match status" value="2"/>
</dbReference>
<evidence type="ECO:0000256" key="3">
    <source>
        <dbReference type="ARBA" id="ARBA00022490"/>
    </source>
</evidence>
<dbReference type="InterPro" id="IPR001412">
    <property type="entry name" value="aa-tRNA-synth_I_CS"/>
</dbReference>
<comment type="subcellular location">
    <subcellularLocation>
        <location evidence="1 11">Cytoplasm</location>
    </subcellularLocation>
</comment>
<dbReference type="STRING" id="1437425.CSEC_1056"/>
<dbReference type="Gene3D" id="3.90.740.10">
    <property type="entry name" value="Valyl/Leucyl/Isoleucyl-tRNA synthetase, editing domain"/>
    <property type="match status" value="1"/>
</dbReference>
<keyword evidence="6 11" id="KW-0067">ATP-binding</keyword>
<dbReference type="CDD" id="cd00817">
    <property type="entry name" value="ValRS_core"/>
    <property type="match status" value="1"/>
</dbReference>
<dbReference type="Proteomes" id="UP000031552">
    <property type="component" value="Unassembled WGS sequence"/>
</dbReference>
<dbReference type="SUPFAM" id="SSF47323">
    <property type="entry name" value="Anticodon-binding domain of a subclass of class I aminoacyl-tRNA synthetases"/>
    <property type="match status" value="1"/>
</dbReference>
<dbReference type="eggNOG" id="COG0525">
    <property type="taxonomic scope" value="Bacteria"/>
</dbReference>
<keyword evidence="3 11" id="KW-0963">Cytoplasm</keyword>
<dbReference type="SUPFAM" id="SSF52374">
    <property type="entry name" value="Nucleotidylyl transferase"/>
    <property type="match status" value="1"/>
</dbReference>
<feature type="coiled-coil region" evidence="11">
    <location>
        <begin position="923"/>
        <end position="950"/>
    </location>
</feature>
<dbReference type="Gene3D" id="1.10.730.10">
    <property type="entry name" value="Isoleucyl-tRNA Synthetase, Domain 1"/>
    <property type="match status" value="1"/>
</dbReference>
<dbReference type="GO" id="GO:0005524">
    <property type="term" value="F:ATP binding"/>
    <property type="evidence" value="ECO:0007669"/>
    <property type="project" value="UniProtKB-UniRule"/>
</dbReference>
<dbReference type="InterPro" id="IPR010978">
    <property type="entry name" value="tRNA-bd_arm"/>
</dbReference>
<feature type="domain" description="Aminoacyl-tRNA synthetase class Ia" evidence="12">
    <location>
        <begin position="565"/>
        <end position="606"/>
    </location>
</feature>
<keyword evidence="5 11" id="KW-0547">Nucleotide-binding</keyword>
<evidence type="ECO:0000259" key="12">
    <source>
        <dbReference type="Pfam" id="PF00133"/>
    </source>
</evidence>
<gene>
    <name evidence="11 15" type="primary">valS</name>
    <name evidence="15" type="ORF">CSEC_1056</name>
</gene>
<comment type="caution">
    <text evidence="15">The sequence shown here is derived from an EMBL/GenBank/DDBJ whole genome shotgun (WGS) entry which is preliminary data.</text>
</comment>
<dbReference type="InterPro" id="IPR019499">
    <property type="entry name" value="Val-tRNA_synth_tRNA-bd"/>
</dbReference>
<dbReference type="Pfam" id="PF08264">
    <property type="entry name" value="Anticodon_1"/>
    <property type="match status" value="1"/>
</dbReference>
<evidence type="ECO:0000256" key="10">
    <source>
        <dbReference type="ARBA" id="ARBA00047552"/>
    </source>
</evidence>
<dbReference type="HAMAP" id="MF_02004">
    <property type="entry name" value="Val_tRNA_synth_type1"/>
    <property type="match status" value="1"/>
</dbReference>
<dbReference type="Gene3D" id="1.10.287.380">
    <property type="entry name" value="Valyl-tRNA synthetase, C-terminal domain"/>
    <property type="match status" value="1"/>
</dbReference>
<keyword evidence="8 11" id="KW-0175">Coiled coil</keyword>
<evidence type="ECO:0000259" key="13">
    <source>
        <dbReference type="Pfam" id="PF08264"/>
    </source>
</evidence>
<dbReference type="EC" id="6.1.1.9" evidence="11"/>
<evidence type="ECO:0000256" key="11">
    <source>
        <dbReference type="HAMAP-Rule" id="MF_02004"/>
    </source>
</evidence>
<accession>A0A090CYT7</accession>
<dbReference type="NCBIfam" id="NF004349">
    <property type="entry name" value="PRK05729.1"/>
    <property type="match status" value="1"/>
</dbReference>
<dbReference type="GO" id="GO:0004832">
    <property type="term" value="F:valine-tRNA ligase activity"/>
    <property type="evidence" value="ECO:0007669"/>
    <property type="project" value="UniProtKB-UniRule"/>
</dbReference>
<dbReference type="InterPro" id="IPR013155">
    <property type="entry name" value="M/V/L/I-tRNA-synth_anticd-bd"/>
</dbReference>
<comment type="subunit">
    <text evidence="2 11">Monomer.</text>
</comment>
<evidence type="ECO:0000313" key="15">
    <source>
        <dbReference type="EMBL" id="CDR33882.1"/>
    </source>
</evidence>
<dbReference type="OrthoDB" id="9810365at2"/>
<evidence type="ECO:0000256" key="1">
    <source>
        <dbReference type="ARBA" id="ARBA00004496"/>
    </source>
</evidence>
<dbReference type="Gene3D" id="3.40.50.620">
    <property type="entry name" value="HUPs"/>
    <property type="match status" value="2"/>
</dbReference>
<dbReference type="RefSeq" id="WP_041017539.1">
    <property type="nucleotide sequence ID" value="NZ_CCEJ010000004.1"/>
</dbReference>
<reference evidence="15" key="1">
    <citation type="submission" date="2013-12" db="EMBL/GenBank/DDBJ databases">
        <authorList>
            <person name="Linke B."/>
        </authorList>
    </citation>
    <scope>NUCLEOTIDE SEQUENCE [LARGE SCALE GENOMIC DNA]</scope>
    <source>
        <strain evidence="15">CRIB-18</strain>
    </source>
</reference>
<dbReference type="FunFam" id="3.40.50.620:FF:000098">
    <property type="entry name" value="Valine--tRNA ligase"/>
    <property type="match status" value="1"/>
</dbReference>
<evidence type="ECO:0000256" key="8">
    <source>
        <dbReference type="ARBA" id="ARBA00023054"/>
    </source>
</evidence>
<dbReference type="PANTHER" id="PTHR11946">
    <property type="entry name" value="VALYL-TRNA SYNTHETASES"/>
    <property type="match status" value="1"/>
</dbReference>
<keyword evidence="4 11" id="KW-0436">Ligase</keyword>
<dbReference type="InterPro" id="IPR014729">
    <property type="entry name" value="Rossmann-like_a/b/a_fold"/>
</dbReference>
<feature type="binding site" evidence="11">
    <location>
        <position position="571"/>
    </location>
    <ligand>
        <name>ATP</name>
        <dbReference type="ChEBI" id="CHEBI:30616"/>
    </ligand>
</feature>
<dbReference type="CDD" id="cd07962">
    <property type="entry name" value="Anticodon_Ia_Val"/>
    <property type="match status" value="1"/>
</dbReference>
<evidence type="ECO:0000256" key="5">
    <source>
        <dbReference type="ARBA" id="ARBA00022741"/>
    </source>
</evidence>
<evidence type="ECO:0000256" key="9">
    <source>
        <dbReference type="ARBA" id="ARBA00023146"/>
    </source>
</evidence>
<dbReference type="InterPro" id="IPR037118">
    <property type="entry name" value="Val-tRNA_synth_C_sf"/>
</dbReference>
<name>A0A090CYT7_9BACT</name>
<comment type="catalytic activity">
    <reaction evidence="10 11">
        <text>tRNA(Val) + L-valine + ATP = L-valyl-tRNA(Val) + AMP + diphosphate</text>
        <dbReference type="Rhea" id="RHEA:10704"/>
        <dbReference type="Rhea" id="RHEA-COMP:9672"/>
        <dbReference type="Rhea" id="RHEA-COMP:9708"/>
        <dbReference type="ChEBI" id="CHEBI:30616"/>
        <dbReference type="ChEBI" id="CHEBI:33019"/>
        <dbReference type="ChEBI" id="CHEBI:57762"/>
        <dbReference type="ChEBI" id="CHEBI:78442"/>
        <dbReference type="ChEBI" id="CHEBI:78537"/>
        <dbReference type="ChEBI" id="CHEBI:456215"/>
        <dbReference type="EC" id="6.1.1.9"/>
    </reaction>
</comment>
<comment type="domain">
    <text evidence="11">The C-terminal coiled-coil domain is crucial for aminoacylation activity.</text>
</comment>
<dbReference type="SUPFAM" id="SSF50677">
    <property type="entry name" value="ValRS/IleRS/LeuRS editing domain"/>
    <property type="match status" value="1"/>
</dbReference>
<dbReference type="InterPro" id="IPR002303">
    <property type="entry name" value="Valyl-tRNA_ligase"/>
</dbReference>
<dbReference type="InterPro" id="IPR009008">
    <property type="entry name" value="Val/Leu/Ile-tRNA-synth_edit"/>
</dbReference>
<evidence type="ECO:0000256" key="2">
    <source>
        <dbReference type="ARBA" id="ARBA00011245"/>
    </source>
</evidence>
<organism evidence="15 16">
    <name type="scientific">Candidatus Criblamydia sequanensis CRIB-18</name>
    <dbReference type="NCBI Taxonomy" id="1437425"/>
    <lineage>
        <taxon>Bacteria</taxon>
        <taxon>Pseudomonadati</taxon>
        <taxon>Chlamydiota</taxon>
        <taxon>Chlamydiia</taxon>
        <taxon>Parachlamydiales</taxon>
        <taxon>Candidatus Criblamydiaceae</taxon>
        <taxon>Candidatus Criblamydia</taxon>
    </lineage>
</organism>
<sequence>MSTPNENTEDLPKTYEAKSIESKWLEFWENHHLFKVDPLSKKPPYTICLPPPNVTGALHMGHALGITLQDILIRWKRMLGFEALYIPGTDHAGIATQTTVERHLIKTQGKTRKDFSREEFLKYVWEWKVQNEDRITKQLKKMGASSDFSNMRFTMDDTCSKAVKTIFKRLYDQGLIYQGDYLVNWDPVTQTALADDEVEYEDKESYLWHFKYPLSDGTGFAKVATTRPETMLGDTAVAVSPKDPRYKSWVGKTVILPLMEREIPIIADRRVDPEFGTGMVKVTPAHDPNDYETGLEHKLPFINIMTPDGRINENGGSFQGLTMLEARDAVVKEMEKKGFLEKIEPHNLRVGVSYRSKAIIEPYLSKQWFVKMESFGKKLKSLVESGKFQIIPDNWENTYFHWIDNLRDWCISRQLWWGHRIPVWYHKDNPEIRICYDGEGLPEEVRKDPDNWKQDEDVLDTWFSSALWPFSTLGWPEKTDLLKKFYPNQVLVTGHDILFFWVARMLVMGEFVFDKEPFPETFLHGLIYGKSYWRKNKDGGILYVTPEERIQYDLGKPLPKDVESKWEKMSKTKGNVIDPLEISDQYGVDALRMALASSQPQQREIDLDRRRFEEFKNFANKVWNGARFVFINIESLSLDEFQKGLDEKFLSLEDHWIISSLAKTVYEVNDSLKNYAFDKAATLAYDFYWQEFCSYYVEIVKPVLFGKAGTDGERANKKKLLVIILLQSIRLLHPMIPFITEELFQRIKTLFGNAKSESSDPYTKDAIRALSSLSISQAPYPEVLRETDLDLEINSMFDLIGKVVYTIRNLRGEMKIPPQMATEVMISGPKEDPIIAIIKKHEKIITALVRVSKIEVKNESEIPLSSSALVDSVKISLPIPKEMINEEIQRLIKEENRLKFHLERVSKQLSNENYIAKAPPSIVSQQKENLLQTESELKDLEAKLISFKKLIDSGSR</sequence>
<comment type="domain">
    <text evidence="11">ValRS has two distinct active sites: one for aminoacylation and one for editing. The misactivated threonine is translocated from the active site to the editing site.</text>
</comment>
<dbReference type="GO" id="GO:0005829">
    <property type="term" value="C:cytosol"/>
    <property type="evidence" value="ECO:0007669"/>
    <property type="project" value="TreeGrafter"/>
</dbReference>
<dbReference type="PANTHER" id="PTHR11946:SF93">
    <property type="entry name" value="VALINE--TRNA LIGASE, CHLOROPLASTIC_MITOCHONDRIAL 2"/>
    <property type="match status" value="1"/>
</dbReference>
<dbReference type="NCBIfam" id="TIGR00422">
    <property type="entry name" value="valS"/>
    <property type="match status" value="1"/>
</dbReference>
<feature type="domain" description="Methionyl/Valyl/Leucyl/Isoleucyl-tRNA synthetase anticodon-binding" evidence="13">
    <location>
        <begin position="654"/>
        <end position="825"/>
    </location>
</feature>
<dbReference type="PRINTS" id="PR00986">
    <property type="entry name" value="TRNASYNTHVAL"/>
</dbReference>
<dbReference type="SUPFAM" id="SSF46589">
    <property type="entry name" value="tRNA-binding arm"/>
    <property type="match status" value="1"/>
</dbReference>
<feature type="domain" description="Valyl-tRNA synthetase tRNA-binding arm" evidence="14">
    <location>
        <begin position="884"/>
        <end position="944"/>
    </location>
</feature>
<evidence type="ECO:0000313" key="16">
    <source>
        <dbReference type="Proteomes" id="UP000031552"/>
    </source>
</evidence>
<dbReference type="GO" id="GO:0002161">
    <property type="term" value="F:aminoacyl-tRNA deacylase activity"/>
    <property type="evidence" value="ECO:0007669"/>
    <property type="project" value="InterPro"/>
</dbReference>
<keyword evidence="16" id="KW-1185">Reference proteome</keyword>
<dbReference type="AlphaFoldDB" id="A0A090CYT7"/>
<dbReference type="GO" id="GO:0006438">
    <property type="term" value="P:valyl-tRNA aminoacylation"/>
    <property type="evidence" value="ECO:0007669"/>
    <property type="project" value="UniProtKB-UniRule"/>
</dbReference>
<dbReference type="PROSITE" id="PS00178">
    <property type="entry name" value="AA_TRNA_LIGASE_I"/>
    <property type="match status" value="1"/>
</dbReference>
<evidence type="ECO:0000256" key="7">
    <source>
        <dbReference type="ARBA" id="ARBA00022917"/>
    </source>
</evidence>
<dbReference type="EMBL" id="CCEJ010000004">
    <property type="protein sequence ID" value="CDR33882.1"/>
    <property type="molecule type" value="Genomic_DNA"/>
</dbReference>
<evidence type="ECO:0000256" key="4">
    <source>
        <dbReference type="ARBA" id="ARBA00022598"/>
    </source>
</evidence>
<keyword evidence="9 11" id="KW-0030">Aminoacyl-tRNA synthetase</keyword>
<feature type="short sequence motif" description="'HIGH' region" evidence="11">
    <location>
        <begin position="52"/>
        <end position="62"/>
    </location>
</feature>
<reference evidence="15" key="2">
    <citation type="submission" date="2014-09" db="EMBL/GenBank/DDBJ databases">
        <title>Criblamydia sequanensis harbors a mega-plasmid encoding arsenite resistance.</title>
        <authorList>
            <person name="Bertelli C."/>
            <person name="Goesmann A."/>
            <person name="Greub G."/>
        </authorList>
    </citation>
    <scope>NUCLEOTIDE SEQUENCE [LARGE SCALE GENOMIC DNA]</scope>
    <source>
        <strain evidence="15">CRIB-18</strain>
    </source>
</reference>
<proteinExistence type="inferred from homology"/>